<gene>
    <name evidence="1" type="ORF">H2LOC_010845</name>
</gene>
<accession>A0A6B8KI12</accession>
<evidence type="ECO:0000313" key="1">
    <source>
        <dbReference type="EMBL" id="QGM46153.1"/>
    </source>
</evidence>
<dbReference type="AlphaFoldDB" id="A0A6B8KI12"/>
<dbReference type="RefSeq" id="WP_136496408.1">
    <property type="nucleotide sequence ID" value="NZ_CP046052.1"/>
</dbReference>
<dbReference type="KEGG" id="mhey:H2LOC_010845"/>
<proteinExistence type="predicted"/>
<organism evidence="1 2">
    <name type="scientific">Methylocystis heyeri</name>
    <dbReference type="NCBI Taxonomy" id="391905"/>
    <lineage>
        <taxon>Bacteria</taxon>
        <taxon>Pseudomonadati</taxon>
        <taxon>Pseudomonadota</taxon>
        <taxon>Alphaproteobacteria</taxon>
        <taxon>Hyphomicrobiales</taxon>
        <taxon>Methylocystaceae</taxon>
        <taxon>Methylocystis</taxon>
    </lineage>
</organism>
<dbReference type="Proteomes" id="UP000309061">
    <property type="component" value="Chromosome"/>
</dbReference>
<reference evidence="1 2" key="1">
    <citation type="submission" date="2019-11" db="EMBL/GenBank/DDBJ databases">
        <title>The genome sequence of Methylocystis heyeri.</title>
        <authorList>
            <person name="Oshkin I.Y."/>
            <person name="Miroshnikov K."/>
            <person name="Dedysh S.N."/>
        </authorList>
    </citation>
    <scope>NUCLEOTIDE SEQUENCE [LARGE SCALE GENOMIC DNA]</scope>
    <source>
        <strain evidence="1 2">H2</strain>
    </source>
</reference>
<keyword evidence="2" id="KW-1185">Reference proteome</keyword>
<evidence type="ECO:0000313" key="2">
    <source>
        <dbReference type="Proteomes" id="UP000309061"/>
    </source>
</evidence>
<protein>
    <submittedName>
        <fullName evidence="1">Uncharacterized protein</fullName>
    </submittedName>
</protein>
<dbReference type="EMBL" id="CP046052">
    <property type="protein sequence ID" value="QGM46153.1"/>
    <property type="molecule type" value="Genomic_DNA"/>
</dbReference>
<sequence length="97" mass="11147">MKQTDNVFLSSAKRQAENSQDWRVVQAVNVAERFLHGMATRDEMVAAWGTLCSAISWKEMGTVYWPEVTTPYLVGHGLFNERTIGQLLLFGDYYTRR</sequence>
<name>A0A6B8KI12_9HYPH</name>